<evidence type="ECO:0000256" key="1">
    <source>
        <dbReference type="ARBA" id="ARBA00001589"/>
    </source>
</evidence>
<dbReference type="PRINTS" id="PR01790">
    <property type="entry name" value="SMP30FAMILY"/>
</dbReference>
<evidence type="ECO:0000256" key="15">
    <source>
        <dbReference type="PIRSR" id="PIRSR605511-2"/>
    </source>
</evidence>
<feature type="binding site" evidence="15">
    <location>
        <position position="109"/>
    </location>
    <ligand>
        <name>substrate</name>
    </ligand>
</feature>
<protein>
    <recommendedName>
        <fullName evidence="8">Regucalcin</fullName>
        <ecNumber evidence="7">3.1.1.17</ecNumber>
    </recommendedName>
    <alternativeName>
        <fullName evidence="13">Gluconolactonase</fullName>
    </alternativeName>
</protein>
<dbReference type="KEGG" id="tnl:113500268"/>
<evidence type="ECO:0000256" key="12">
    <source>
        <dbReference type="ARBA" id="ARBA00022837"/>
    </source>
</evidence>
<accession>A0A7E5W828</accession>
<keyword evidence="10 15" id="KW-0479">Metal-binding</keyword>
<comment type="cofactor">
    <cofactor evidence="2">
        <name>Ca(2+)</name>
        <dbReference type="ChEBI" id="CHEBI:29108"/>
    </cofactor>
</comment>
<evidence type="ECO:0000259" key="16">
    <source>
        <dbReference type="Pfam" id="PF08450"/>
    </source>
</evidence>
<comment type="catalytic activity">
    <reaction evidence="1">
        <text>D-glucono-1,5-lactone + H2O = D-gluconate + H(+)</text>
        <dbReference type="Rhea" id="RHEA:10440"/>
        <dbReference type="ChEBI" id="CHEBI:15377"/>
        <dbReference type="ChEBI" id="CHEBI:15378"/>
        <dbReference type="ChEBI" id="CHEBI:16217"/>
        <dbReference type="ChEBI" id="CHEBI:18391"/>
        <dbReference type="EC" id="3.1.1.17"/>
    </reaction>
</comment>
<dbReference type="InterPro" id="IPR005511">
    <property type="entry name" value="SMP-30"/>
</dbReference>
<evidence type="ECO:0000256" key="13">
    <source>
        <dbReference type="ARBA" id="ARBA00032464"/>
    </source>
</evidence>
<feature type="binding site" evidence="15">
    <location>
        <position position="158"/>
    </location>
    <ligand>
        <name>a divalent metal cation</name>
        <dbReference type="ChEBI" id="CHEBI:60240"/>
    </ligand>
</feature>
<comment type="cofactor">
    <cofactor evidence="15">
        <name>Zn(2+)</name>
        <dbReference type="ChEBI" id="CHEBI:29105"/>
    </cofactor>
    <text evidence="15">Binds 1 divalent metal cation per subunit.</text>
</comment>
<dbReference type="RefSeq" id="XP_026736790.1">
    <property type="nucleotide sequence ID" value="XM_026880989.1"/>
</dbReference>
<comment type="cofactor">
    <cofactor evidence="4">
        <name>Mg(2+)</name>
        <dbReference type="ChEBI" id="CHEBI:18420"/>
    </cofactor>
</comment>
<name>A0A7E5W828_TRINI</name>
<dbReference type="InterPro" id="IPR011042">
    <property type="entry name" value="6-blade_b-propeller_TolB-like"/>
</dbReference>
<evidence type="ECO:0000256" key="6">
    <source>
        <dbReference type="ARBA" id="ARBA00008853"/>
    </source>
</evidence>
<evidence type="ECO:0000313" key="17">
    <source>
        <dbReference type="Proteomes" id="UP000322000"/>
    </source>
</evidence>
<evidence type="ECO:0000313" key="18">
    <source>
        <dbReference type="RefSeq" id="XP_026736790.1"/>
    </source>
</evidence>
<comment type="similarity">
    <text evidence="6">Belongs to the SMP-30/CGR1 family.</text>
</comment>
<keyword evidence="11" id="KW-0378">Hydrolase</keyword>
<dbReference type="OrthoDB" id="423498at2759"/>
<evidence type="ECO:0000256" key="9">
    <source>
        <dbReference type="ARBA" id="ARBA00022490"/>
    </source>
</evidence>
<proteinExistence type="inferred from homology"/>
<reference evidence="18" key="1">
    <citation type="submission" date="2025-08" db="UniProtKB">
        <authorList>
            <consortium name="RefSeq"/>
        </authorList>
    </citation>
    <scope>IDENTIFICATION</scope>
</reference>
<keyword evidence="17" id="KW-1185">Reference proteome</keyword>
<evidence type="ECO:0000256" key="3">
    <source>
        <dbReference type="ARBA" id="ARBA00001936"/>
    </source>
</evidence>
<dbReference type="InterPro" id="IPR013658">
    <property type="entry name" value="SGL"/>
</dbReference>
<gene>
    <name evidence="18" type="primary">LOC113500268</name>
</gene>
<feature type="binding site" evidence="15">
    <location>
        <position position="210"/>
    </location>
    <ligand>
        <name>a divalent metal cation</name>
        <dbReference type="ChEBI" id="CHEBI:60240"/>
    </ligand>
</feature>
<dbReference type="SUPFAM" id="SSF63829">
    <property type="entry name" value="Calcium-dependent phosphotriesterase"/>
    <property type="match status" value="1"/>
</dbReference>
<dbReference type="GO" id="GO:0005737">
    <property type="term" value="C:cytoplasm"/>
    <property type="evidence" value="ECO:0007669"/>
    <property type="project" value="UniProtKB-SubCell"/>
</dbReference>
<keyword evidence="9" id="KW-0963">Cytoplasm</keyword>
<dbReference type="PANTHER" id="PTHR10907">
    <property type="entry name" value="REGUCALCIN"/>
    <property type="match status" value="1"/>
</dbReference>
<dbReference type="GO" id="GO:0004341">
    <property type="term" value="F:gluconolactonase activity"/>
    <property type="evidence" value="ECO:0007669"/>
    <property type="project" value="UniProtKB-EC"/>
</dbReference>
<dbReference type="FunCoup" id="A0A7E5W828">
    <property type="interactions" value="181"/>
</dbReference>
<feature type="binding site" evidence="15">
    <location>
        <position position="17"/>
    </location>
    <ligand>
        <name>a divalent metal cation</name>
        <dbReference type="ChEBI" id="CHEBI:60240"/>
    </ligand>
</feature>
<dbReference type="InParanoid" id="A0A7E5W828"/>
<keyword evidence="12" id="KW-0106">Calcium</keyword>
<dbReference type="FunFam" id="2.120.10.30:FF:000027">
    <property type="entry name" value="Regucalcin homologue"/>
    <property type="match status" value="1"/>
</dbReference>
<evidence type="ECO:0000256" key="2">
    <source>
        <dbReference type="ARBA" id="ARBA00001913"/>
    </source>
</evidence>
<evidence type="ECO:0000256" key="5">
    <source>
        <dbReference type="ARBA" id="ARBA00004496"/>
    </source>
</evidence>
<sequence length="305" mass="34181">MVAPVLVEILDPATLGEGPHWYSEENALYLVDIENYTIIKYEKTTRKQIRAKLEEKPHFIIPIEGKKNHFVVSQGRKVVEIEWTADEDPPRILRTITEVDQEYPNHVLNDAKADPMGRLYTGTLTDLVGSERPKAGSLYRIDRDHTTTKVASGIQVSNGLCWDLKAKAFYYIDSLTRVIQVYDYNVATGDISNPRIAFSLIENDLKGYPDGMTIDTDGNLWVAIFGQSQVLKIDPRKKKVLETIEIPVPQVTSVTFGGPNLDILFVTTACVDFEGKPDRPSGTTYAVSGISARGHPNLKVRLDYI</sequence>
<evidence type="ECO:0000256" key="14">
    <source>
        <dbReference type="PIRSR" id="PIRSR605511-1"/>
    </source>
</evidence>
<dbReference type="EC" id="3.1.1.17" evidence="7"/>
<comment type="subcellular location">
    <subcellularLocation>
        <location evidence="5">Cytoplasm</location>
    </subcellularLocation>
</comment>
<dbReference type="GeneID" id="113500268"/>
<dbReference type="Pfam" id="PF08450">
    <property type="entry name" value="SGL"/>
    <property type="match status" value="1"/>
</dbReference>
<dbReference type="GO" id="GO:0005509">
    <property type="term" value="F:calcium ion binding"/>
    <property type="evidence" value="ECO:0007669"/>
    <property type="project" value="TreeGrafter"/>
</dbReference>
<dbReference type="Gene3D" id="2.120.10.30">
    <property type="entry name" value="TolB, C-terminal domain"/>
    <property type="match status" value="1"/>
</dbReference>
<keyword evidence="15" id="KW-0862">Zinc</keyword>
<dbReference type="GO" id="GO:0019853">
    <property type="term" value="P:L-ascorbic acid biosynthetic process"/>
    <property type="evidence" value="ECO:0007669"/>
    <property type="project" value="TreeGrafter"/>
</dbReference>
<dbReference type="PANTHER" id="PTHR10907:SF66">
    <property type="entry name" value="MIP34848P1-RELATED"/>
    <property type="match status" value="1"/>
</dbReference>
<feature type="active site" description="Proton donor/acceptor" evidence="14">
    <location>
        <position position="210"/>
    </location>
</feature>
<dbReference type="Proteomes" id="UP000322000">
    <property type="component" value="Chromosome 13"/>
</dbReference>
<dbReference type="AlphaFoldDB" id="A0A7E5W828"/>
<feature type="domain" description="SMP-30/Gluconolactonase/LRE-like region" evidence="16">
    <location>
        <begin position="15"/>
        <end position="269"/>
    </location>
</feature>
<evidence type="ECO:0000256" key="4">
    <source>
        <dbReference type="ARBA" id="ARBA00001946"/>
    </source>
</evidence>
<evidence type="ECO:0000256" key="8">
    <source>
        <dbReference type="ARBA" id="ARBA00016808"/>
    </source>
</evidence>
<comment type="cofactor">
    <cofactor evidence="3">
        <name>Mn(2+)</name>
        <dbReference type="ChEBI" id="CHEBI:29035"/>
    </cofactor>
</comment>
<evidence type="ECO:0000256" key="7">
    <source>
        <dbReference type="ARBA" id="ARBA00013227"/>
    </source>
</evidence>
<organism evidence="17 18">
    <name type="scientific">Trichoplusia ni</name>
    <name type="common">Cabbage looper</name>
    <dbReference type="NCBI Taxonomy" id="7111"/>
    <lineage>
        <taxon>Eukaryota</taxon>
        <taxon>Metazoa</taxon>
        <taxon>Ecdysozoa</taxon>
        <taxon>Arthropoda</taxon>
        <taxon>Hexapoda</taxon>
        <taxon>Insecta</taxon>
        <taxon>Pterygota</taxon>
        <taxon>Neoptera</taxon>
        <taxon>Endopterygota</taxon>
        <taxon>Lepidoptera</taxon>
        <taxon>Glossata</taxon>
        <taxon>Ditrysia</taxon>
        <taxon>Noctuoidea</taxon>
        <taxon>Noctuidae</taxon>
        <taxon>Plusiinae</taxon>
        <taxon>Trichoplusia</taxon>
    </lineage>
</organism>
<evidence type="ECO:0000256" key="11">
    <source>
        <dbReference type="ARBA" id="ARBA00022801"/>
    </source>
</evidence>
<evidence type="ECO:0000256" key="10">
    <source>
        <dbReference type="ARBA" id="ARBA00022723"/>
    </source>
</evidence>